<dbReference type="Pfam" id="PF01965">
    <property type="entry name" value="DJ-1_PfpI"/>
    <property type="match status" value="1"/>
</dbReference>
<dbReference type="EC" id="4.2.1.130" evidence="1"/>
<dbReference type="EMBL" id="SEOQ01000686">
    <property type="protein sequence ID" value="TFY58369.1"/>
    <property type="molecule type" value="Genomic_DNA"/>
</dbReference>
<evidence type="ECO:0000256" key="2">
    <source>
        <dbReference type="ARBA" id="ARBA00048082"/>
    </source>
</evidence>
<dbReference type="InterPro" id="IPR002818">
    <property type="entry name" value="DJ-1/PfpI"/>
</dbReference>
<dbReference type="AlphaFoldDB" id="A0A4Y9YBY3"/>
<dbReference type="InterPro" id="IPR050325">
    <property type="entry name" value="Prot/Nucl_acid_deglycase"/>
</dbReference>
<feature type="region of interest" description="Disordered" evidence="3">
    <location>
        <begin position="38"/>
        <end position="62"/>
    </location>
</feature>
<dbReference type="Gene3D" id="3.40.50.880">
    <property type="match status" value="1"/>
</dbReference>
<evidence type="ECO:0000256" key="3">
    <source>
        <dbReference type="SAM" id="MobiDB-lite"/>
    </source>
</evidence>
<protein>
    <recommendedName>
        <fullName evidence="1">D-lactate dehydratase</fullName>
        <ecNumber evidence="1">4.2.1.130</ecNumber>
    </recommendedName>
</protein>
<evidence type="ECO:0000313" key="6">
    <source>
        <dbReference type="Proteomes" id="UP000298327"/>
    </source>
</evidence>
<dbReference type="Proteomes" id="UP000298327">
    <property type="component" value="Unassembled WGS sequence"/>
</dbReference>
<proteinExistence type="predicted"/>
<comment type="catalytic activity">
    <reaction evidence="2">
        <text>methylglyoxal + H2O = (R)-lactate + H(+)</text>
        <dbReference type="Rhea" id="RHEA:27754"/>
        <dbReference type="ChEBI" id="CHEBI:15377"/>
        <dbReference type="ChEBI" id="CHEBI:15378"/>
        <dbReference type="ChEBI" id="CHEBI:16004"/>
        <dbReference type="ChEBI" id="CHEBI:17158"/>
        <dbReference type="EC" id="4.2.1.130"/>
    </reaction>
</comment>
<feature type="domain" description="DJ-1/PfpI" evidence="4">
    <location>
        <begin position="3"/>
        <end position="184"/>
    </location>
</feature>
<dbReference type="GO" id="GO:1903189">
    <property type="term" value="P:glyoxal metabolic process"/>
    <property type="evidence" value="ECO:0007669"/>
    <property type="project" value="TreeGrafter"/>
</dbReference>
<evidence type="ECO:0000259" key="4">
    <source>
        <dbReference type="Pfam" id="PF01965"/>
    </source>
</evidence>
<evidence type="ECO:0000313" key="5">
    <source>
        <dbReference type="EMBL" id="TFY58369.1"/>
    </source>
</evidence>
<reference evidence="5 6" key="1">
    <citation type="submission" date="2019-02" db="EMBL/GenBank/DDBJ databases">
        <title>Genome sequencing of the rare red list fungi Dentipellis fragilis.</title>
        <authorList>
            <person name="Buettner E."/>
            <person name="Kellner H."/>
        </authorList>
    </citation>
    <scope>NUCLEOTIDE SEQUENCE [LARGE SCALE GENOMIC DNA]</scope>
    <source>
        <strain evidence="5 6">DSM 105465</strain>
    </source>
</reference>
<comment type="caution">
    <text evidence="5">The sequence shown here is derived from an EMBL/GenBank/DDBJ whole genome shotgun (WGS) entry which is preliminary data.</text>
</comment>
<dbReference type="GO" id="GO:0005739">
    <property type="term" value="C:mitochondrion"/>
    <property type="evidence" value="ECO:0007669"/>
    <property type="project" value="TreeGrafter"/>
</dbReference>
<dbReference type="GO" id="GO:0005634">
    <property type="term" value="C:nucleus"/>
    <property type="evidence" value="ECO:0007669"/>
    <property type="project" value="TreeGrafter"/>
</dbReference>
<accession>A0A4Y9YBY3</accession>
<dbReference type="PANTHER" id="PTHR48094:SF12">
    <property type="entry name" value="PARKINSON DISEASE PROTEIN 7 HOMOLOG"/>
    <property type="match status" value="1"/>
</dbReference>
<organism evidence="5 6">
    <name type="scientific">Dentipellis fragilis</name>
    <dbReference type="NCBI Taxonomy" id="205917"/>
    <lineage>
        <taxon>Eukaryota</taxon>
        <taxon>Fungi</taxon>
        <taxon>Dikarya</taxon>
        <taxon>Basidiomycota</taxon>
        <taxon>Agaricomycotina</taxon>
        <taxon>Agaricomycetes</taxon>
        <taxon>Russulales</taxon>
        <taxon>Hericiaceae</taxon>
        <taxon>Dentipellis</taxon>
    </lineage>
</organism>
<dbReference type="InterPro" id="IPR029062">
    <property type="entry name" value="Class_I_gatase-like"/>
</dbReference>
<dbReference type="CDD" id="cd03135">
    <property type="entry name" value="GATase1_DJ-1"/>
    <property type="match status" value="1"/>
</dbReference>
<dbReference type="PANTHER" id="PTHR48094">
    <property type="entry name" value="PROTEIN/NUCLEIC ACID DEGLYCASE DJ-1-RELATED"/>
    <property type="match status" value="1"/>
</dbReference>
<keyword evidence="6" id="KW-1185">Reference proteome</keyword>
<dbReference type="GO" id="GO:0019172">
    <property type="term" value="F:glyoxalase III activity"/>
    <property type="evidence" value="ECO:0007669"/>
    <property type="project" value="UniProtKB-EC"/>
</dbReference>
<gene>
    <name evidence="5" type="ORF">EVG20_g8177</name>
</gene>
<dbReference type="GO" id="GO:0006979">
    <property type="term" value="P:response to oxidative stress"/>
    <property type="evidence" value="ECO:0007669"/>
    <property type="project" value="TreeGrafter"/>
</dbReference>
<evidence type="ECO:0000256" key="1">
    <source>
        <dbReference type="ARBA" id="ARBA00013134"/>
    </source>
</evidence>
<dbReference type="OrthoDB" id="543156at2759"/>
<sequence>MPSALILIADGTEEMEFTITYDTLVRAGVFCTSAFVPAPASSPDEPDPPNRHPPQNPPFARGSRGINILPDTYFSPHALTADKFDALIIPGGAGGAKTLSESSPVQHLVRDFYEAKKIVGMICAGSLAALTSNLPTQPITSHPSVQSQLADKFEYSDKPVVVSGNLVTSRGPGTTFPFALTLVELLCGKAKREEVYAPMVFPVGTPW</sequence>
<name>A0A4Y9YBY3_9AGAM</name>
<dbReference type="STRING" id="205917.A0A4Y9YBY3"/>
<dbReference type="SUPFAM" id="SSF52317">
    <property type="entry name" value="Class I glutamine amidotransferase-like"/>
    <property type="match status" value="1"/>
</dbReference>